<feature type="domain" description="Lipoxygenase" evidence="4">
    <location>
        <begin position="8"/>
        <end position="604"/>
    </location>
</feature>
<dbReference type="PROSITE" id="PS51393">
    <property type="entry name" value="LIPOXYGENASE_3"/>
    <property type="match status" value="1"/>
</dbReference>
<organism evidence="5 6">
    <name type="scientific">Porites lobata</name>
    <dbReference type="NCBI Taxonomy" id="104759"/>
    <lineage>
        <taxon>Eukaryota</taxon>
        <taxon>Metazoa</taxon>
        <taxon>Cnidaria</taxon>
        <taxon>Anthozoa</taxon>
        <taxon>Hexacorallia</taxon>
        <taxon>Scleractinia</taxon>
        <taxon>Fungiina</taxon>
        <taxon>Poritidae</taxon>
        <taxon>Porites</taxon>
    </lineage>
</organism>
<evidence type="ECO:0000259" key="4">
    <source>
        <dbReference type="PROSITE" id="PS51393"/>
    </source>
</evidence>
<dbReference type="InterPro" id="IPR036226">
    <property type="entry name" value="LipOase_C_sf"/>
</dbReference>
<gene>
    <name evidence="5" type="ORF">PLOB_00035583</name>
</gene>
<dbReference type="InterPro" id="IPR000907">
    <property type="entry name" value="LipOase"/>
</dbReference>
<evidence type="ECO:0000313" key="5">
    <source>
        <dbReference type="EMBL" id="CAH3036862.1"/>
    </source>
</evidence>
<evidence type="ECO:0000313" key="6">
    <source>
        <dbReference type="Proteomes" id="UP001159405"/>
    </source>
</evidence>
<keyword evidence="1" id="KW-0479">Metal-binding</keyword>
<keyword evidence="6" id="KW-1185">Reference proteome</keyword>
<dbReference type="InterPro" id="IPR013819">
    <property type="entry name" value="LipOase_C"/>
</dbReference>
<dbReference type="SUPFAM" id="SSF48484">
    <property type="entry name" value="Lipoxigenase"/>
    <property type="match status" value="1"/>
</dbReference>
<sequence>TSAIRCDVTLPQKSTPDCKTVRKAALAENKKTWTLKHDPDVYGFARLNMTPTQLAAIVFKDSFTRYYTTAYTQTLETNEKGLTQYIKQTFGQPIDDLSEYLAMSEFFQTVLEPLEYATLASRHEAFINDKTKWISDKYFTQQRLAGTNPMSLQRVTVHERVPAVGLDWSKLKETLNPNFDWDAAVQAVLSRRYTLKKAVDQGRIYALRYELCDGLARSPDLTDKDPRREMWNFFSPIALFASKPISKRKSELLPVAIQMDFTPDSAVYTPNDGDNWMMAKLNVQVTDIGYAQIVEHLGRVHFMIEPFCVILKRTLSKQHPLNQILRFHCRELTVPNTFGVPNLVNENGLTDQLFAYGNKGSFRMLKDTYPLSTWKITDYRANIKKRGLNDKRLLPFFPFRDDGYKILEVIEQMVKDYVTMYYEDDKDVKEDTELQDYVNELSLNGTGPNGGIGRIQGFPKSIGSRRELCEILSRFLSHVTIYHAAVNYVVVDYGQYIPNQPTKLYNDSRVEMGEFSVYRLPNRLTTAIHSSAFNTLGIFRLDRLFDYGNFLEDTNAVNLINRYYSKLMQVVQPKLQSLNRKRKDRGDLTYPYFIPKWLPNGIQT</sequence>
<dbReference type="EMBL" id="CALNXK010000005">
    <property type="protein sequence ID" value="CAH3036862.1"/>
    <property type="molecule type" value="Genomic_DNA"/>
</dbReference>
<name>A0ABN8MXW0_9CNID</name>
<keyword evidence="3" id="KW-0560">Oxidoreductase</keyword>
<feature type="non-terminal residue" evidence="5">
    <location>
        <position position="1"/>
    </location>
</feature>
<evidence type="ECO:0000256" key="1">
    <source>
        <dbReference type="ARBA" id="ARBA00022723"/>
    </source>
</evidence>
<keyword evidence="2" id="KW-0223">Dioxygenase</keyword>
<dbReference type="PRINTS" id="PR00087">
    <property type="entry name" value="LIPOXYGENASE"/>
</dbReference>
<protein>
    <recommendedName>
        <fullName evidence="4">Lipoxygenase domain-containing protein</fullName>
    </recommendedName>
</protein>
<dbReference type="Pfam" id="PF00305">
    <property type="entry name" value="Lipoxygenase"/>
    <property type="match status" value="1"/>
</dbReference>
<dbReference type="Gene3D" id="3.10.450.60">
    <property type="match status" value="1"/>
</dbReference>
<dbReference type="PANTHER" id="PTHR11771">
    <property type="entry name" value="LIPOXYGENASE"/>
    <property type="match status" value="1"/>
</dbReference>
<comment type="caution">
    <text evidence="5">The sequence shown here is derived from an EMBL/GenBank/DDBJ whole genome shotgun (WGS) entry which is preliminary data.</text>
</comment>
<dbReference type="Gene3D" id="1.20.245.10">
    <property type="entry name" value="Lipoxygenase-1, Domain 5"/>
    <property type="match status" value="1"/>
</dbReference>
<dbReference type="Proteomes" id="UP001159405">
    <property type="component" value="Unassembled WGS sequence"/>
</dbReference>
<evidence type="ECO:0000256" key="2">
    <source>
        <dbReference type="ARBA" id="ARBA00022964"/>
    </source>
</evidence>
<accession>A0ABN8MXW0</accession>
<reference evidence="5 6" key="1">
    <citation type="submission" date="2022-05" db="EMBL/GenBank/DDBJ databases">
        <authorList>
            <consortium name="Genoscope - CEA"/>
            <person name="William W."/>
        </authorList>
    </citation>
    <scope>NUCLEOTIDE SEQUENCE [LARGE SCALE GENOMIC DNA]</scope>
</reference>
<proteinExistence type="predicted"/>
<evidence type="ECO:0000256" key="3">
    <source>
        <dbReference type="ARBA" id="ARBA00023002"/>
    </source>
</evidence>